<keyword evidence="6" id="KW-0819">tRNA processing</keyword>
<evidence type="ECO:0000256" key="3">
    <source>
        <dbReference type="ARBA" id="ARBA00022603"/>
    </source>
</evidence>
<dbReference type="PANTHER" id="PTHR12133">
    <property type="entry name" value="TRNA (ADENINE(58)-N(1))-METHYLTRANSFERASE"/>
    <property type="match status" value="1"/>
</dbReference>
<evidence type="ECO:0000256" key="2">
    <source>
        <dbReference type="ARBA" id="ARBA00015963"/>
    </source>
</evidence>
<dbReference type="STRING" id="78915.A0A4P9XKU2"/>
<dbReference type="GO" id="GO:0005739">
    <property type="term" value="C:mitochondrion"/>
    <property type="evidence" value="ECO:0007669"/>
    <property type="project" value="TreeGrafter"/>
</dbReference>
<keyword evidence="4 10" id="KW-0808">Transferase</keyword>
<protein>
    <recommendedName>
        <fullName evidence="2">tRNA (adenine(58)-N(1))-methyltransferase catalytic subunit TRM61</fullName>
        <ecNumber evidence="1">2.1.1.220</ecNumber>
    </recommendedName>
    <alternativeName>
        <fullName evidence="7">tRNA(m1A58)-methyltransferase subunit TRM61</fullName>
    </alternativeName>
</protein>
<feature type="region of interest" description="Disordered" evidence="8">
    <location>
        <begin position="40"/>
        <end position="60"/>
    </location>
</feature>
<dbReference type="Gene3D" id="3.10.330.20">
    <property type="match status" value="1"/>
</dbReference>
<dbReference type="InterPro" id="IPR049470">
    <property type="entry name" value="TRM61_C"/>
</dbReference>
<reference evidence="11" key="1">
    <citation type="journal article" date="2018" name="Nat. Microbiol.">
        <title>Leveraging single-cell genomics to expand the fungal tree of life.</title>
        <authorList>
            <person name="Ahrendt S.R."/>
            <person name="Quandt C.A."/>
            <person name="Ciobanu D."/>
            <person name="Clum A."/>
            <person name="Salamov A."/>
            <person name="Andreopoulos B."/>
            <person name="Cheng J.F."/>
            <person name="Woyke T."/>
            <person name="Pelin A."/>
            <person name="Henrissat B."/>
            <person name="Reynolds N.K."/>
            <person name="Benny G.L."/>
            <person name="Smith M.E."/>
            <person name="James T.Y."/>
            <person name="Grigoriev I.V."/>
        </authorList>
    </citation>
    <scope>NUCLEOTIDE SEQUENCE [LARGE SCALE GENOMIC DNA]</scope>
    <source>
        <strain evidence="11">RSA 1356</strain>
    </source>
</reference>
<dbReference type="PANTHER" id="PTHR12133:SF1">
    <property type="entry name" value="TRNA (ADENINE(58)-N(1))-METHYLTRANSFERASE, MITOCHONDRIAL"/>
    <property type="match status" value="1"/>
</dbReference>
<dbReference type="EC" id="2.1.1.220" evidence="1"/>
<evidence type="ECO:0000313" key="11">
    <source>
        <dbReference type="Proteomes" id="UP000271241"/>
    </source>
</evidence>
<sequence>MPFSFPVLRQPVLRALRTAPCLTLGSRRGQQALAAQAAVLPESSRQPDDPRSESAAVSDSVAAEETVAHSAFQYGDTVLMREARRGKRTITVPLRPGGRFESHRGSIMHDAIVGQLPRHQLMTHRNVPFTAHHPTLEDYVLHAPRHCTPIYPKDASAIVSLLDMHPGDRVLECGTGNGSLTMHLARAVSGGASGQVVTVEGRQSHATQAQRFVSRYRRGVLLPWIDFRAGMLEELLPGMAADSFDAVILDMPTPSSVLSEVQRVLCNDRTCLCYLPNMSQVINTVQAAGEIRMAVDRVVEVDWREWEVRGTQPAWLRRQNKQDRLRAEAVAEESTTCSNEASVDSSVADPQADAHNAADGNLWVCHPTHHPTGHTGFLLVLRKCISPPAQQNMECAVEKAPLVAEAQSDPSVTPTE</sequence>
<dbReference type="AlphaFoldDB" id="A0A4P9XKU2"/>
<dbReference type="PROSITE" id="PS51620">
    <property type="entry name" value="SAM_TRM61"/>
    <property type="match status" value="1"/>
</dbReference>
<dbReference type="OrthoDB" id="5585464at2759"/>
<dbReference type="GO" id="GO:0030488">
    <property type="term" value="P:tRNA methylation"/>
    <property type="evidence" value="ECO:0007669"/>
    <property type="project" value="InterPro"/>
</dbReference>
<keyword evidence="3 10" id="KW-0489">Methyltransferase</keyword>
<dbReference type="CDD" id="cd02440">
    <property type="entry name" value="AdoMet_MTases"/>
    <property type="match status" value="1"/>
</dbReference>
<evidence type="ECO:0000256" key="8">
    <source>
        <dbReference type="SAM" id="MobiDB-lite"/>
    </source>
</evidence>
<feature type="domain" description="tRNA (adenine(58)-N(1))-methyltransferase catalytic subunit TRM61 C-terminal" evidence="9">
    <location>
        <begin position="134"/>
        <end position="380"/>
    </location>
</feature>
<evidence type="ECO:0000313" key="10">
    <source>
        <dbReference type="EMBL" id="RKP06382.1"/>
    </source>
</evidence>
<evidence type="ECO:0000256" key="5">
    <source>
        <dbReference type="ARBA" id="ARBA00022691"/>
    </source>
</evidence>
<dbReference type="EMBL" id="KZ992894">
    <property type="protein sequence ID" value="RKP06382.1"/>
    <property type="molecule type" value="Genomic_DNA"/>
</dbReference>
<dbReference type="SUPFAM" id="SSF53335">
    <property type="entry name" value="S-adenosyl-L-methionine-dependent methyltransferases"/>
    <property type="match status" value="1"/>
</dbReference>
<evidence type="ECO:0000256" key="7">
    <source>
        <dbReference type="ARBA" id="ARBA00033309"/>
    </source>
</evidence>
<accession>A0A4P9XKU2</accession>
<dbReference type="Pfam" id="PF14801">
    <property type="entry name" value="TrmI-like_N"/>
    <property type="match status" value="1"/>
</dbReference>
<dbReference type="GO" id="GO:0160107">
    <property type="term" value="F:tRNA (adenine(58)-N1)-methyltransferase activity"/>
    <property type="evidence" value="ECO:0007669"/>
    <property type="project" value="UniProtKB-EC"/>
</dbReference>
<organism evidence="10 11">
    <name type="scientific">Thamnocephalis sphaerospora</name>
    <dbReference type="NCBI Taxonomy" id="78915"/>
    <lineage>
        <taxon>Eukaryota</taxon>
        <taxon>Fungi</taxon>
        <taxon>Fungi incertae sedis</taxon>
        <taxon>Zoopagomycota</taxon>
        <taxon>Zoopagomycotina</taxon>
        <taxon>Zoopagomycetes</taxon>
        <taxon>Zoopagales</taxon>
        <taxon>Sigmoideomycetaceae</taxon>
        <taxon>Thamnocephalis</taxon>
    </lineage>
</organism>
<dbReference type="InterPro" id="IPR029063">
    <property type="entry name" value="SAM-dependent_MTases_sf"/>
</dbReference>
<dbReference type="GO" id="GO:0031515">
    <property type="term" value="C:tRNA (m1A) methyltransferase complex"/>
    <property type="evidence" value="ECO:0007669"/>
    <property type="project" value="InterPro"/>
</dbReference>
<keyword evidence="5" id="KW-0949">S-adenosyl-L-methionine</keyword>
<keyword evidence="11" id="KW-1185">Reference proteome</keyword>
<proteinExistence type="predicted"/>
<dbReference type="Gene3D" id="3.40.50.150">
    <property type="entry name" value="Vaccinia Virus protein VP39"/>
    <property type="match status" value="1"/>
</dbReference>
<dbReference type="Pfam" id="PF08704">
    <property type="entry name" value="GCD14"/>
    <property type="match status" value="1"/>
</dbReference>
<gene>
    <name evidence="10" type="ORF">THASP1DRAFT_31794</name>
</gene>
<evidence type="ECO:0000256" key="6">
    <source>
        <dbReference type="ARBA" id="ARBA00022694"/>
    </source>
</evidence>
<evidence type="ECO:0000259" key="9">
    <source>
        <dbReference type="Pfam" id="PF08704"/>
    </source>
</evidence>
<dbReference type="InterPro" id="IPR014816">
    <property type="entry name" value="tRNA_MeTrfase_Gcd14"/>
</dbReference>
<evidence type="ECO:0000256" key="4">
    <source>
        <dbReference type="ARBA" id="ARBA00022679"/>
    </source>
</evidence>
<dbReference type="Proteomes" id="UP000271241">
    <property type="component" value="Unassembled WGS sequence"/>
</dbReference>
<evidence type="ECO:0000256" key="1">
    <source>
        <dbReference type="ARBA" id="ARBA00012796"/>
    </source>
</evidence>
<name>A0A4P9XKU2_9FUNG</name>